<organism evidence="9 10">
    <name type="scientific">Arachnia rubra</name>
    <dbReference type="NCBI Taxonomy" id="1547448"/>
    <lineage>
        <taxon>Bacteria</taxon>
        <taxon>Bacillati</taxon>
        <taxon>Actinomycetota</taxon>
        <taxon>Actinomycetes</taxon>
        <taxon>Propionibacteriales</taxon>
        <taxon>Propionibacteriaceae</taxon>
        <taxon>Arachnia</taxon>
    </lineage>
</organism>
<gene>
    <name evidence="9" type="ORF">J5A65_06405</name>
</gene>
<evidence type="ECO:0000256" key="5">
    <source>
        <dbReference type="ARBA" id="ARBA00022989"/>
    </source>
</evidence>
<accession>A0ABX7Y984</accession>
<protein>
    <submittedName>
        <fullName evidence="9">DedA family protein</fullName>
    </submittedName>
</protein>
<dbReference type="EMBL" id="CP072384">
    <property type="protein sequence ID" value="QUC09341.1"/>
    <property type="molecule type" value="Genomic_DNA"/>
</dbReference>
<dbReference type="InterPro" id="IPR051311">
    <property type="entry name" value="DedA_domain"/>
</dbReference>
<keyword evidence="6 7" id="KW-0472">Membrane</keyword>
<feature type="transmembrane region" description="Helical" evidence="7">
    <location>
        <begin position="151"/>
        <end position="174"/>
    </location>
</feature>
<dbReference type="Pfam" id="PF09335">
    <property type="entry name" value="VTT_dom"/>
    <property type="match status" value="1"/>
</dbReference>
<evidence type="ECO:0000256" key="4">
    <source>
        <dbReference type="ARBA" id="ARBA00022692"/>
    </source>
</evidence>
<dbReference type="Proteomes" id="UP000678513">
    <property type="component" value="Chromosome"/>
</dbReference>
<keyword evidence="5 7" id="KW-1133">Transmembrane helix</keyword>
<evidence type="ECO:0000256" key="3">
    <source>
        <dbReference type="ARBA" id="ARBA00022475"/>
    </source>
</evidence>
<dbReference type="RefSeq" id="WP_212326765.1">
    <property type="nucleotide sequence ID" value="NZ_AP024463.1"/>
</dbReference>
<keyword evidence="10" id="KW-1185">Reference proteome</keyword>
<dbReference type="PANTHER" id="PTHR42709:SF6">
    <property type="entry name" value="UNDECAPRENYL PHOSPHATE TRANSPORTER A"/>
    <property type="match status" value="1"/>
</dbReference>
<evidence type="ECO:0000256" key="6">
    <source>
        <dbReference type="ARBA" id="ARBA00023136"/>
    </source>
</evidence>
<evidence type="ECO:0000313" key="9">
    <source>
        <dbReference type="EMBL" id="QUC09341.1"/>
    </source>
</evidence>
<feature type="transmembrane region" description="Helical" evidence="7">
    <location>
        <begin position="186"/>
        <end position="205"/>
    </location>
</feature>
<evidence type="ECO:0000313" key="10">
    <source>
        <dbReference type="Proteomes" id="UP000678513"/>
    </source>
</evidence>
<proteinExistence type="inferred from homology"/>
<evidence type="ECO:0000256" key="1">
    <source>
        <dbReference type="ARBA" id="ARBA00004651"/>
    </source>
</evidence>
<keyword evidence="4 7" id="KW-0812">Transmembrane</keyword>
<dbReference type="InterPro" id="IPR032816">
    <property type="entry name" value="VTT_dom"/>
</dbReference>
<name>A0ABX7Y984_9ACTN</name>
<feature type="domain" description="VTT" evidence="8">
    <location>
        <begin position="42"/>
        <end position="171"/>
    </location>
</feature>
<evidence type="ECO:0000256" key="7">
    <source>
        <dbReference type="SAM" id="Phobius"/>
    </source>
</evidence>
<evidence type="ECO:0000256" key="2">
    <source>
        <dbReference type="ARBA" id="ARBA00010792"/>
    </source>
</evidence>
<sequence>MLLETTADSLTGIAAWAVGIMTALGGPGAALLIALENLFPPLPSEVFLPLAGFSAGTGSSSMTVLSAILWCTSGSVVGAWALYGVGAWLGRERTRRILAKMPLVKTSDIDRTEAFFQRWGGWTVFTGRMVPVFRSLISIPAGITRMNPWQFTLLTTAGAAIWNTILIGAGYLLGANWTVVEGYVDVFLKLVIAACVAALAWFVAVRLRSSRRAAPQQQEVTSSAHDTGDEV</sequence>
<dbReference type="PANTHER" id="PTHR42709">
    <property type="entry name" value="ALKALINE PHOSPHATASE LIKE PROTEIN"/>
    <property type="match status" value="1"/>
</dbReference>
<feature type="transmembrane region" description="Helical" evidence="7">
    <location>
        <begin position="12"/>
        <end position="35"/>
    </location>
</feature>
<evidence type="ECO:0000259" key="8">
    <source>
        <dbReference type="Pfam" id="PF09335"/>
    </source>
</evidence>
<keyword evidence="3" id="KW-1003">Cell membrane</keyword>
<feature type="transmembrane region" description="Helical" evidence="7">
    <location>
        <begin position="67"/>
        <end position="90"/>
    </location>
</feature>
<comment type="similarity">
    <text evidence="2">Belongs to the DedA family.</text>
</comment>
<reference evidence="9 10" key="1">
    <citation type="submission" date="2021-03" db="EMBL/GenBank/DDBJ databases">
        <title>Human Oral Microbial Genomes.</title>
        <authorList>
            <person name="Johnston C.D."/>
            <person name="Chen T."/>
            <person name="Dewhirst F.E."/>
        </authorList>
    </citation>
    <scope>NUCLEOTIDE SEQUENCE [LARGE SCALE GENOMIC DNA]</scope>
    <source>
        <strain evidence="9 10">DSMZ 100122</strain>
    </source>
</reference>
<comment type="subcellular location">
    <subcellularLocation>
        <location evidence="1">Cell membrane</location>
        <topology evidence="1">Multi-pass membrane protein</topology>
    </subcellularLocation>
</comment>